<organism evidence="1">
    <name type="scientific">Cacopsylla melanoneura</name>
    <dbReference type="NCBI Taxonomy" id="428564"/>
    <lineage>
        <taxon>Eukaryota</taxon>
        <taxon>Metazoa</taxon>
        <taxon>Ecdysozoa</taxon>
        <taxon>Arthropoda</taxon>
        <taxon>Hexapoda</taxon>
        <taxon>Insecta</taxon>
        <taxon>Pterygota</taxon>
        <taxon>Neoptera</taxon>
        <taxon>Paraneoptera</taxon>
        <taxon>Hemiptera</taxon>
        <taxon>Sternorrhyncha</taxon>
        <taxon>Psylloidea</taxon>
        <taxon>Psyllidae</taxon>
        <taxon>Psyllinae</taxon>
        <taxon>Cacopsylla</taxon>
    </lineage>
</organism>
<name>A0A8D9A7D3_9HEMI</name>
<sequence>MVIREMTTCFHSFLMYSQRCSSGMTIRKLMFFDCCLYSRGRSSEMTIRKMVFDCCLLSQERSLGMANRTISFCTPHGDQNLVLLSRLVSTIPFLNDAVWLVSGLVKRTFFNQIGILFNQGKLTLVISLTVF</sequence>
<dbReference type="AlphaFoldDB" id="A0A8D9A7D3"/>
<reference evidence="1" key="1">
    <citation type="submission" date="2021-05" db="EMBL/GenBank/DDBJ databases">
        <authorList>
            <person name="Alioto T."/>
            <person name="Alioto T."/>
            <person name="Gomez Garrido J."/>
        </authorList>
    </citation>
    <scope>NUCLEOTIDE SEQUENCE</scope>
</reference>
<evidence type="ECO:0000313" key="1">
    <source>
        <dbReference type="EMBL" id="CAG6761028.1"/>
    </source>
</evidence>
<accession>A0A8D9A7D3</accession>
<protein>
    <submittedName>
        <fullName evidence="1">Uncharacterized protein</fullName>
    </submittedName>
</protein>
<dbReference type="EMBL" id="HBUF01558190">
    <property type="protein sequence ID" value="CAG6761028.1"/>
    <property type="molecule type" value="Transcribed_RNA"/>
</dbReference>
<proteinExistence type="predicted"/>